<dbReference type="GO" id="GO:0016887">
    <property type="term" value="F:ATP hydrolysis activity"/>
    <property type="evidence" value="ECO:0007669"/>
    <property type="project" value="InterPro"/>
</dbReference>
<accession>A0A2X4Y4L0</accession>
<dbReference type="EMBL" id="LS483470">
    <property type="protein sequence ID" value="SQI43524.1"/>
    <property type="molecule type" value="Genomic_DNA"/>
</dbReference>
<proteinExistence type="inferred from homology"/>
<name>A0A2X4Y4L0_9GAMM</name>
<evidence type="ECO:0000256" key="2">
    <source>
        <dbReference type="ARBA" id="ARBA00021975"/>
    </source>
</evidence>
<evidence type="ECO:0000259" key="7">
    <source>
        <dbReference type="SMART" id="SM00853"/>
    </source>
</evidence>
<protein>
    <recommendedName>
        <fullName evidence="2 5">DNA mismatch repair protein MutL</fullName>
    </recommendedName>
</protein>
<keyword evidence="10" id="KW-1185">Reference proteome</keyword>
<comment type="function">
    <text evidence="5">This protein is involved in the repair of mismatches in DNA. It is required for dam-dependent methyl-directed DNA mismatch repair. May act as a 'molecular matchmaker', a protein that promotes the formation of a stable complex between two or more DNA-binding proteins in an ATP-dependent manner without itself being part of a final effector complex.</text>
</comment>
<dbReference type="HAMAP" id="MF_00149">
    <property type="entry name" value="DNA_mis_repair"/>
    <property type="match status" value="1"/>
</dbReference>
<feature type="domain" description="DNA mismatch repair protein S5" evidence="8">
    <location>
        <begin position="212"/>
        <end position="330"/>
    </location>
</feature>
<dbReference type="Gene3D" id="3.30.565.10">
    <property type="entry name" value="Histidine kinase-like ATPase, C-terminal domain"/>
    <property type="match status" value="1"/>
</dbReference>
<dbReference type="InterPro" id="IPR037198">
    <property type="entry name" value="MutL_C_sf"/>
</dbReference>
<dbReference type="PROSITE" id="PS00058">
    <property type="entry name" value="DNA_MISMATCH_REPAIR_1"/>
    <property type="match status" value="1"/>
</dbReference>
<evidence type="ECO:0000256" key="3">
    <source>
        <dbReference type="ARBA" id="ARBA00022763"/>
    </source>
</evidence>
<dbReference type="CDD" id="cd16926">
    <property type="entry name" value="HATPase_MutL-MLH-PMS-like"/>
    <property type="match status" value="1"/>
</dbReference>
<evidence type="ECO:0000259" key="8">
    <source>
        <dbReference type="SMART" id="SM01340"/>
    </source>
</evidence>
<dbReference type="SMART" id="SM00853">
    <property type="entry name" value="MutL_C"/>
    <property type="match status" value="1"/>
</dbReference>
<dbReference type="KEGG" id="lri:NCTC12151_03120"/>
<dbReference type="OrthoDB" id="9763467at2"/>
<dbReference type="InterPro" id="IPR020568">
    <property type="entry name" value="Ribosomal_Su5_D2-typ_SF"/>
</dbReference>
<dbReference type="SUPFAM" id="SSF118116">
    <property type="entry name" value="DNA mismatch repair protein MutL"/>
    <property type="match status" value="1"/>
</dbReference>
<gene>
    <name evidence="5 9" type="primary">mutL</name>
    <name evidence="9" type="ORF">NCTC12151_03120</name>
</gene>
<dbReference type="NCBIfam" id="NF000948">
    <property type="entry name" value="PRK00095.1-1"/>
    <property type="match status" value="1"/>
</dbReference>
<dbReference type="Pfam" id="PF13589">
    <property type="entry name" value="HATPase_c_3"/>
    <property type="match status" value="1"/>
</dbReference>
<dbReference type="Gene3D" id="3.30.1370.100">
    <property type="entry name" value="MutL, C-terminal domain, regulatory subdomain"/>
    <property type="match status" value="1"/>
</dbReference>
<evidence type="ECO:0000313" key="10">
    <source>
        <dbReference type="Proteomes" id="UP000249005"/>
    </source>
</evidence>
<dbReference type="Gene3D" id="3.30.1540.20">
    <property type="entry name" value="MutL, C-terminal domain, dimerisation subdomain"/>
    <property type="match status" value="1"/>
</dbReference>
<dbReference type="InterPro" id="IPR020667">
    <property type="entry name" value="DNA_mismatch_repair_MutL"/>
</dbReference>
<dbReference type="FunFam" id="3.30.230.10:FF:000013">
    <property type="entry name" value="DNA mismatch repair endonuclease MutL"/>
    <property type="match status" value="1"/>
</dbReference>
<reference evidence="9 10" key="1">
    <citation type="submission" date="2018-06" db="EMBL/GenBank/DDBJ databases">
        <authorList>
            <consortium name="Pathogen Informatics"/>
            <person name="Doyle S."/>
        </authorList>
    </citation>
    <scope>NUCLEOTIDE SEQUENCE [LARGE SCALE GENOMIC DNA]</scope>
    <source>
        <strain evidence="9 10">NCTC12151</strain>
    </source>
</reference>
<evidence type="ECO:0000256" key="4">
    <source>
        <dbReference type="ARBA" id="ARBA00023204"/>
    </source>
</evidence>
<evidence type="ECO:0000256" key="6">
    <source>
        <dbReference type="SAM" id="MobiDB-lite"/>
    </source>
</evidence>
<dbReference type="InterPro" id="IPR042121">
    <property type="entry name" value="MutL_C_regsub"/>
</dbReference>
<comment type="similarity">
    <text evidence="1 5">Belongs to the DNA mismatch repair MutL/HexB family.</text>
</comment>
<dbReference type="SUPFAM" id="SSF55874">
    <property type="entry name" value="ATPase domain of HSP90 chaperone/DNA topoisomerase II/histidine kinase"/>
    <property type="match status" value="1"/>
</dbReference>
<dbReference type="GO" id="GO:0032300">
    <property type="term" value="C:mismatch repair complex"/>
    <property type="evidence" value="ECO:0007669"/>
    <property type="project" value="InterPro"/>
</dbReference>
<organism evidence="9 10">
    <name type="scientific">Leminorella richardii</name>
    <dbReference type="NCBI Taxonomy" id="158841"/>
    <lineage>
        <taxon>Bacteria</taxon>
        <taxon>Pseudomonadati</taxon>
        <taxon>Pseudomonadota</taxon>
        <taxon>Gammaproteobacteria</taxon>
        <taxon>Enterobacterales</taxon>
        <taxon>Budviciaceae</taxon>
        <taxon>Leminorella</taxon>
    </lineage>
</organism>
<feature type="compositionally biased region" description="Basic and acidic residues" evidence="6">
    <location>
        <begin position="391"/>
        <end position="403"/>
    </location>
</feature>
<dbReference type="Gene3D" id="3.30.230.10">
    <property type="match status" value="1"/>
</dbReference>
<dbReference type="Proteomes" id="UP000249005">
    <property type="component" value="Chromosome 1"/>
</dbReference>
<dbReference type="InterPro" id="IPR002099">
    <property type="entry name" value="MutL/Mlh/PMS"/>
</dbReference>
<evidence type="ECO:0000256" key="1">
    <source>
        <dbReference type="ARBA" id="ARBA00006082"/>
    </source>
</evidence>
<dbReference type="NCBIfam" id="TIGR00585">
    <property type="entry name" value="mutl"/>
    <property type="match status" value="1"/>
</dbReference>
<dbReference type="InterPro" id="IPR014790">
    <property type="entry name" value="MutL_C"/>
</dbReference>
<dbReference type="FunFam" id="3.30.565.10:FF:000003">
    <property type="entry name" value="DNA mismatch repair endonuclease MutL"/>
    <property type="match status" value="1"/>
</dbReference>
<dbReference type="Pfam" id="PF08676">
    <property type="entry name" value="MutL_C"/>
    <property type="match status" value="1"/>
</dbReference>
<dbReference type="GO" id="GO:0006298">
    <property type="term" value="P:mismatch repair"/>
    <property type="evidence" value="ECO:0007669"/>
    <property type="project" value="UniProtKB-UniRule"/>
</dbReference>
<feature type="domain" description="MutL C-terminal dimerisation" evidence="7">
    <location>
        <begin position="465"/>
        <end position="600"/>
    </location>
</feature>
<dbReference type="InterPro" id="IPR038973">
    <property type="entry name" value="MutL/Mlh/Pms-like"/>
</dbReference>
<keyword evidence="4 5" id="KW-0234">DNA repair</keyword>
<dbReference type="InterPro" id="IPR036890">
    <property type="entry name" value="HATPase_C_sf"/>
</dbReference>
<dbReference type="GO" id="GO:0005524">
    <property type="term" value="F:ATP binding"/>
    <property type="evidence" value="ECO:0007669"/>
    <property type="project" value="InterPro"/>
</dbReference>
<dbReference type="Pfam" id="PF01119">
    <property type="entry name" value="DNA_mis_repair"/>
    <property type="match status" value="1"/>
</dbReference>
<dbReference type="AlphaFoldDB" id="A0A2X4Y4L0"/>
<dbReference type="PANTHER" id="PTHR10073">
    <property type="entry name" value="DNA MISMATCH REPAIR PROTEIN MLH, PMS, MUTL"/>
    <property type="match status" value="1"/>
</dbReference>
<sequence>MPIQVLPPQLANQIAAGEVVERPASVVKELVENSLDAGATRIDIDIEKGGAKLIRIRDNGIGIAKDELALALARHATSKIATLDDLEAIVSLGFRGEALASISSVSRLTLTSRTTDQNEAWQAYAEGRDMAVSVKPAAHPVGTTLEVLDLFYNTPARRKFLRTEKTEFGHIDEVIRRIALARFDVTINLSHNGKAVRQYRGIKENEPRERRLGSICGSVFLQHALAVSWQHGDLSIDGWVVDPSGSSQIADMQYCYVNGRMMRDRLLNHAIRQAYQTLLADDGQPAYVLFLTVDPHQVDVNVHPAKHEVRFHQSRLVHDFVYQAVATVLQQAGTASLPLADATDTTASAEAVAASWQPENRPSAGENRYNRPAVAVAEKSAERAPNAYSGGEHRSPTTIARENDVYRRLLSTAEGEEATVSAPLETTSQERPAVRAPLFPERPASQSPVPPSLLDKSSPQSLGRVLAIWQASYAIVERGDGLAILSLPAAERCLRRAQLMPPAEGLKPQPLLIPLALTLSDKDRPGLTRHAALLQRFGIQLSVERQKVQAQGVPLPLRQQNLQQLLPSLLAYLSADEAIDEEQLADWLAGRLSSETAQWTQSQAIQLLADVERLCPQSVVRPATDLLQSIDLKGPLAALSHGK</sequence>
<dbReference type="InterPro" id="IPR014762">
    <property type="entry name" value="DNA_mismatch_repair_CS"/>
</dbReference>
<dbReference type="PANTHER" id="PTHR10073:SF12">
    <property type="entry name" value="DNA MISMATCH REPAIR PROTEIN MLH1"/>
    <property type="match status" value="1"/>
</dbReference>
<dbReference type="GO" id="GO:0140664">
    <property type="term" value="F:ATP-dependent DNA damage sensor activity"/>
    <property type="evidence" value="ECO:0007669"/>
    <property type="project" value="InterPro"/>
</dbReference>
<dbReference type="GO" id="GO:0030983">
    <property type="term" value="F:mismatched DNA binding"/>
    <property type="evidence" value="ECO:0007669"/>
    <property type="project" value="InterPro"/>
</dbReference>
<dbReference type="InterPro" id="IPR042120">
    <property type="entry name" value="MutL_C_dimsub"/>
</dbReference>
<feature type="region of interest" description="Disordered" evidence="6">
    <location>
        <begin position="376"/>
        <end position="403"/>
    </location>
</feature>
<keyword evidence="3 5" id="KW-0227">DNA damage</keyword>
<dbReference type="InterPro" id="IPR014721">
    <property type="entry name" value="Ribsml_uS5_D2-typ_fold_subgr"/>
</dbReference>
<dbReference type="CDD" id="cd03482">
    <property type="entry name" value="MutL_Trans_MutL"/>
    <property type="match status" value="1"/>
</dbReference>
<evidence type="ECO:0000256" key="5">
    <source>
        <dbReference type="HAMAP-Rule" id="MF_00149"/>
    </source>
</evidence>
<dbReference type="SUPFAM" id="SSF54211">
    <property type="entry name" value="Ribosomal protein S5 domain 2-like"/>
    <property type="match status" value="1"/>
</dbReference>
<dbReference type="InterPro" id="IPR013507">
    <property type="entry name" value="DNA_mismatch_S5_2-like"/>
</dbReference>
<dbReference type="SMART" id="SM01340">
    <property type="entry name" value="DNA_mis_repair"/>
    <property type="match status" value="1"/>
</dbReference>
<dbReference type="RefSeq" id="WP_111741458.1">
    <property type="nucleotide sequence ID" value="NZ_LR698987.1"/>
</dbReference>
<evidence type="ECO:0000313" key="9">
    <source>
        <dbReference type="EMBL" id="SQI43524.1"/>
    </source>
</evidence>